<name>A0A380K6J8_9STRE</name>
<evidence type="ECO:0000313" key="2">
    <source>
        <dbReference type="EMBL" id="SUN60528.1"/>
    </source>
</evidence>
<dbReference type="Proteomes" id="UP000254924">
    <property type="component" value="Unassembled WGS sequence"/>
</dbReference>
<protein>
    <submittedName>
        <fullName evidence="2">Phage protein</fullName>
    </submittedName>
</protein>
<dbReference type="AlphaFoldDB" id="A0A380K6J8"/>
<gene>
    <name evidence="2" type="ORF">NCTC12224_00931</name>
</gene>
<feature type="transmembrane region" description="Helical" evidence="1">
    <location>
        <begin position="130"/>
        <end position="154"/>
    </location>
</feature>
<dbReference type="EMBL" id="UHFN01000007">
    <property type="protein sequence ID" value="SUN60528.1"/>
    <property type="molecule type" value="Genomic_DNA"/>
</dbReference>
<accession>A0A380K6J8</accession>
<sequence>MKIGMRTPSLNKSLKARTTGKLKRQMKSAVNPLYGKKGMGWINNPKKAAYNKVYNKTTFKSPLYNTPKKSKKVQHTNSPKFVNAQSWDEATHVVYTPLYTANKWKFLAITFFLGVYGGQSFYIGKKSKGWWSLLFFWTSIPFYIAIYDFFAALFNHEDENHNITIKGSTRTVTVEQFELLKNKENTKMK</sequence>
<proteinExistence type="predicted"/>
<organism evidence="2 3">
    <name type="scientific">Streptococcus hyointestinalis</name>
    <dbReference type="NCBI Taxonomy" id="1337"/>
    <lineage>
        <taxon>Bacteria</taxon>
        <taxon>Bacillati</taxon>
        <taxon>Bacillota</taxon>
        <taxon>Bacilli</taxon>
        <taxon>Lactobacillales</taxon>
        <taxon>Streptococcaceae</taxon>
        <taxon>Streptococcus</taxon>
    </lineage>
</organism>
<feature type="transmembrane region" description="Helical" evidence="1">
    <location>
        <begin position="106"/>
        <end position="124"/>
    </location>
</feature>
<reference evidence="2 3" key="1">
    <citation type="submission" date="2018-06" db="EMBL/GenBank/DDBJ databases">
        <authorList>
            <consortium name="Pathogen Informatics"/>
            <person name="Doyle S."/>
        </authorList>
    </citation>
    <scope>NUCLEOTIDE SEQUENCE [LARGE SCALE GENOMIC DNA]</scope>
    <source>
        <strain evidence="2 3">NCTC12224</strain>
    </source>
</reference>
<keyword evidence="3" id="KW-1185">Reference proteome</keyword>
<keyword evidence="1" id="KW-0472">Membrane</keyword>
<keyword evidence="1" id="KW-0812">Transmembrane</keyword>
<evidence type="ECO:0000313" key="3">
    <source>
        <dbReference type="Proteomes" id="UP000254924"/>
    </source>
</evidence>
<keyword evidence="1" id="KW-1133">Transmembrane helix</keyword>
<evidence type="ECO:0000256" key="1">
    <source>
        <dbReference type="SAM" id="Phobius"/>
    </source>
</evidence>
<dbReference type="OrthoDB" id="9816323at2"/>